<keyword evidence="3" id="KW-1185">Reference proteome</keyword>
<feature type="compositionally biased region" description="Low complexity" evidence="1">
    <location>
        <begin position="120"/>
        <end position="129"/>
    </location>
</feature>
<feature type="region of interest" description="Disordered" evidence="1">
    <location>
        <begin position="120"/>
        <end position="163"/>
    </location>
</feature>
<sequence>MIYLDFFVMGRLQSPPLAARQNQGVEYSNCLLRHPEEMPVPTMRTRRADGGEEPGTAPHMHVNAELLCGVCATRVLICATVWCAGEAAKHCWREWPTMALMARTGASLCDDSTRCSERAASSRSLGAGADPTTARPGAGREVSSLMGVASRRRDLDGGSGSFC</sequence>
<evidence type="ECO:0000313" key="2">
    <source>
        <dbReference type="EMBL" id="RPD59313.1"/>
    </source>
</evidence>
<proteinExistence type="predicted"/>
<organism evidence="2 3">
    <name type="scientific">Lentinus tigrinus ALCF2SS1-6</name>
    <dbReference type="NCBI Taxonomy" id="1328759"/>
    <lineage>
        <taxon>Eukaryota</taxon>
        <taxon>Fungi</taxon>
        <taxon>Dikarya</taxon>
        <taxon>Basidiomycota</taxon>
        <taxon>Agaricomycotina</taxon>
        <taxon>Agaricomycetes</taxon>
        <taxon>Polyporales</taxon>
        <taxon>Polyporaceae</taxon>
        <taxon>Lentinus</taxon>
    </lineage>
</organism>
<accession>A0A5C2S667</accession>
<evidence type="ECO:0000313" key="3">
    <source>
        <dbReference type="Proteomes" id="UP000313359"/>
    </source>
</evidence>
<dbReference type="Proteomes" id="UP000313359">
    <property type="component" value="Unassembled WGS sequence"/>
</dbReference>
<dbReference type="AlphaFoldDB" id="A0A5C2S667"/>
<name>A0A5C2S667_9APHY</name>
<evidence type="ECO:0000256" key="1">
    <source>
        <dbReference type="SAM" id="MobiDB-lite"/>
    </source>
</evidence>
<reference evidence="2" key="1">
    <citation type="journal article" date="2018" name="Genome Biol. Evol.">
        <title>Genomics and development of Lentinus tigrinus, a white-rot wood-decaying mushroom with dimorphic fruiting bodies.</title>
        <authorList>
            <person name="Wu B."/>
            <person name="Xu Z."/>
            <person name="Knudson A."/>
            <person name="Carlson A."/>
            <person name="Chen N."/>
            <person name="Kovaka S."/>
            <person name="LaButti K."/>
            <person name="Lipzen A."/>
            <person name="Pennachio C."/>
            <person name="Riley R."/>
            <person name="Schakwitz W."/>
            <person name="Umezawa K."/>
            <person name="Ohm R.A."/>
            <person name="Grigoriev I.V."/>
            <person name="Nagy L.G."/>
            <person name="Gibbons J."/>
            <person name="Hibbett D."/>
        </authorList>
    </citation>
    <scope>NUCLEOTIDE SEQUENCE [LARGE SCALE GENOMIC DNA]</scope>
    <source>
        <strain evidence="2">ALCF2SS1-6</strain>
    </source>
</reference>
<protein>
    <submittedName>
        <fullName evidence="2">Uncharacterized protein</fullName>
    </submittedName>
</protein>
<dbReference type="EMBL" id="ML122271">
    <property type="protein sequence ID" value="RPD59313.1"/>
    <property type="molecule type" value="Genomic_DNA"/>
</dbReference>
<dbReference type="OrthoDB" id="10612820at2759"/>
<gene>
    <name evidence="2" type="ORF">L227DRAFT_168597</name>
</gene>